<proteinExistence type="predicted"/>
<keyword evidence="2" id="KW-0732">Signal</keyword>
<feature type="compositionally biased region" description="Basic and acidic residues" evidence="1">
    <location>
        <begin position="84"/>
        <end position="93"/>
    </location>
</feature>
<reference evidence="4 5" key="1">
    <citation type="journal article" date="2011" name="J. Bacteriol.">
        <title>Genome sequence of the mercury-methylating and pleomorphic Desulfovibrio africanus Strain Walvis Bay.</title>
        <authorList>
            <person name="Brown S.D."/>
            <person name="Wall J.D."/>
            <person name="Kucken A.M."/>
            <person name="Gilmour C.C."/>
            <person name="Podar M."/>
            <person name="Brandt C.C."/>
            <person name="Teshima H."/>
            <person name="Detter J.C."/>
            <person name="Han C.S."/>
            <person name="Land M.L."/>
            <person name="Lucas S."/>
            <person name="Han J."/>
            <person name="Pennacchio L."/>
            <person name="Nolan M."/>
            <person name="Pitluck S."/>
            <person name="Woyke T."/>
            <person name="Goodwin L."/>
            <person name="Palumbo A.V."/>
            <person name="Elias D.A."/>
        </authorList>
    </citation>
    <scope>NUCLEOTIDE SEQUENCE [LARGE SCALE GENOMIC DNA]</scope>
    <source>
        <strain evidence="4 5">Walvis Bay</strain>
    </source>
</reference>
<accession>F3YUC7</accession>
<evidence type="ECO:0000256" key="2">
    <source>
        <dbReference type="SAM" id="SignalP"/>
    </source>
</evidence>
<dbReference type="SUPFAM" id="SSF47473">
    <property type="entry name" value="EF-hand"/>
    <property type="match status" value="1"/>
</dbReference>
<dbReference type="InterPro" id="IPR002048">
    <property type="entry name" value="EF_hand_dom"/>
</dbReference>
<feature type="compositionally biased region" description="Polar residues" evidence="1">
    <location>
        <begin position="73"/>
        <end position="83"/>
    </location>
</feature>
<keyword evidence="5" id="KW-1185">Reference proteome</keyword>
<dbReference type="Pfam" id="PF13202">
    <property type="entry name" value="EF-hand_5"/>
    <property type="match status" value="2"/>
</dbReference>
<dbReference type="Gene3D" id="1.10.238.10">
    <property type="entry name" value="EF-hand"/>
    <property type="match status" value="1"/>
</dbReference>
<feature type="region of interest" description="Disordered" evidence="1">
    <location>
        <begin position="73"/>
        <end position="111"/>
    </location>
</feature>
<dbReference type="PROSITE" id="PS00018">
    <property type="entry name" value="EF_HAND_1"/>
    <property type="match status" value="2"/>
</dbReference>
<dbReference type="EMBL" id="CP003221">
    <property type="protein sequence ID" value="EGJ48809.1"/>
    <property type="molecule type" value="Genomic_DNA"/>
</dbReference>
<organism evidence="4 5">
    <name type="scientific">Desulfocurvibacter africanus subsp. africanus str. Walvis Bay</name>
    <dbReference type="NCBI Taxonomy" id="690850"/>
    <lineage>
        <taxon>Bacteria</taxon>
        <taxon>Pseudomonadati</taxon>
        <taxon>Thermodesulfobacteriota</taxon>
        <taxon>Desulfovibrionia</taxon>
        <taxon>Desulfovibrionales</taxon>
        <taxon>Desulfovibrionaceae</taxon>
        <taxon>Desulfocurvibacter</taxon>
    </lineage>
</organism>
<feature type="domain" description="EF-hand" evidence="3">
    <location>
        <begin position="84"/>
        <end position="103"/>
    </location>
</feature>
<feature type="domain" description="EF-hand" evidence="3">
    <location>
        <begin position="53"/>
        <end position="73"/>
    </location>
</feature>
<evidence type="ECO:0000313" key="4">
    <source>
        <dbReference type="EMBL" id="EGJ48809.1"/>
    </source>
</evidence>
<sequence precursor="true">MKQIALIIGMLALFPITPAAAQVGSDWGSGGFEAYGTQEQDKSGEASGVVMEQDFETVDLNSDNMVTERELQQTYGAQVTQERSFAKMDRDSDGALSRYEYQREQGPGVGR</sequence>
<feature type="signal peptide" evidence="2">
    <location>
        <begin position="1"/>
        <end position="21"/>
    </location>
</feature>
<evidence type="ECO:0000313" key="5">
    <source>
        <dbReference type="Proteomes" id="UP000007844"/>
    </source>
</evidence>
<name>F3YUC7_DESAF</name>
<dbReference type="GO" id="GO:0005509">
    <property type="term" value="F:calcium ion binding"/>
    <property type="evidence" value="ECO:0007669"/>
    <property type="project" value="InterPro"/>
</dbReference>
<feature type="chain" id="PRO_5003307909" description="EF-hand domain-containing protein" evidence="2">
    <location>
        <begin position="22"/>
        <end position="111"/>
    </location>
</feature>
<dbReference type="InterPro" id="IPR018247">
    <property type="entry name" value="EF_Hand_1_Ca_BS"/>
</dbReference>
<dbReference type="AlphaFoldDB" id="F3YUC7"/>
<gene>
    <name evidence="4" type="ORF">Desaf_0455</name>
</gene>
<dbReference type="Proteomes" id="UP000007844">
    <property type="component" value="Chromosome"/>
</dbReference>
<evidence type="ECO:0000256" key="1">
    <source>
        <dbReference type="SAM" id="MobiDB-lite"/>
    </source>
</evidence>
<protein>
    <recommendedName>
        <fullName evidence="3">EF-hand domain-containing protein</fullName>
    </recommendedName>
</protein>
<evidence type="ECO:0000259" key="3">
    <source>
        <dbReference type="Pfam" id="PF13202"/>
    </source>
</evidence>
<dbReference type="RefSeq" id="WP_014258656.1">
    <property type="nucleotide sequence ID" value="NC_016629.1"/>
</dbReference>
<dbReference type="HOGENOM" id="CLU_2154248_0_0_7"/>
<dbReference type="KEGG" id="daf:Desaf_0455"/>
<dbReference type="InterPro" id="IPR011992">
    <property type="entry name" value="EF-hand-dom_pair"/>
</dbReference>